<accession>A0A8J8C8C8</accession>
<evidence type="ECO:0008006" key="3">
    <source>
        <dbReference type="Google" id="ProtNLM"/>
    </source>
</evidence>
<protein>
    <recommendedName>
        <fullName evidence="3">PGF-CTERM protein</fullName>
    </recommendedName>
</protein>
<dbReference type="Proteomes" id="UP000783863">
    <property type="component" value="Unassembled WGS sequence"/>
</dbReference>
<reference evidence="1" key="1">
    <citation type="submission" date="2021-06" db="EMBL/GenBank/DDBJ databases">
        <title>Halomicroarcula sp. F24A a new haloarchaeum isolated from saline soil.</title>
        <authorList>
            <person name="Duran-Viseras A."/>
            <person name="Sanchez-Porro C."/>
            <person name="Ventosa A."/>
        </authorList>
    </citation>
    <scope>NUCLEOTIDE SEQUENCE</scope>
    <source>
        <strain evidence="1">F24A</strain>
    </source>
</reference>
<dbReference type="EMBL" id="RKLQ01000002">
    <property type="protein sequence ID" value="MBX0304271.1"/>
    <property type="molecule type" value="Genomic_DNA"/>
</dbReference>
<comment type="caution">
    <text evidence="1">The sequence shown here is derived from an EMBL/GenBank/DDBJ whole genome shotgun (WGS) entry which is preliminary data.</text>
</comment>
<evidence type="ECO:0000313" key="2">
    <source>
        <dbReference type="Proteomes" id="UP000783863"/>
    </source>
</evidence>
<dbReference type="AlphaFoldDB" id="A0A8J8C8C8"/>
<organism evidence="1 2">
    <name type="scientific">Haloarcula salinisoli</name>
    <dbReference type="NCBI Taxonomy" id="2487746"/>
    <lineage>
        <taxon>Archaea</taxon>
        <taxon>Methanobacteriati</taxon>
        <taxon>Methanobacteriota</taxon>
        <taxon>Stenosarchaea group</taxon>
        <taxon>Halobacteria</taxon>
        <taxon>Halobacteriales</taxon>
        <taxon>Haloarculaceae</taxon>
        <taxon>Haloarcula</taxon>
    </lineage>
</organism>
<dbReference type="RefSeq" id="WP_220588492.1">
    <property type="nucleotide sequence ID" value="NZ_RKLQ01000002.1"/>
</dbReference>
<evidence type="ECO:0000313" key="1">
    <source>
        <dbReference type="EMBL" id="MBX0304271.1"/>
    </source>
</evidence>
<proteinExistence type="predicted"/>
<keyword evidence="2" id="KW-1185">Reference proteome</keyword>
<name>A0A8J8C8C8_9EURY</name>
<gene>
    <name evidence="1" type="ORF">EGD98_11390</name>
</gene>
<sequence length="203" mass="21349">MSDPADDGERRRWCRRAVLQSVAGIGAVGTAGVAAGQTETGGGSQGGQQKAVIPEQQQYGQSVTGFFVHIGPGVDPTEASVADQCDFVDWSNDETLAYDAQLIDREADPEQTQITLYLDDRVDVEPGMLFIINDREQCESGYLGIYLEQTGVNLAQLRSRDFTPNPENQGDGGGVGAAGPGVGVASGLAGLLGGGWLYGQRRG</sequence>